<comment type="caution">
    <text evidence="3">The sequence shown here is derived from an EMBL/GenBank/DDBJ whole genome shotgun (WGS) entry which is preliminary data.</text>
</comment>
<organism evidence="3 4">
    <name type="scientific">Hondaea fermentalgiana</name>
    <dbReference type="NCBI Taxonomy" id="2315210"/>
    <lineage>
        <taxon>Eukaryota</taxon>
        <taxon>Sar</taxon>
        <taxon>Stramenopiles</taxon>
        <taxon>Bigyra</taxon>
        <taxon>Labyrinthulomycetes</taxon>
        <taxon>Thraustochytrida</taxon>
        <taxon>Thraustochytriidae</taxon>
        <taxon>Hondaea</taxon>
    </lineage>
</organism>
<feature type="signal peptide" evidence="2">
    <location>
        <begin position="1"/>
        <end position="20"/>
    </location>
</feature>
<keyword evidence="4" id="KW-1185">Reference proteome</keyword>
<reference evidence="3 4" key="1">
    <citation type="submission" date="2017-12" db="EMBL/GenBank/DDBJ databases">
        <title>Sequencing, de novo assembly and annotation of complete genome of a new Thraustochytrid species, strain FCC1311.</title>
        <authorList>
            <person name="Sedici K."/>
            <person name="Godart F."/>
            <person name="Aiese Cigliano R."/>
            <person name="Sanseverino W."/>
            <person name="Barakat M."/>
            <person name="Ortet P."/>
            <person name="Marechal E."/>
            <person name="Cagnac O."/>
            <person name="Amato A."/>
        </authorList>
    </citation>
    <scope>NUCLEOTIDE SEQUENCE [LARGE SCALE GENOMIC DNA]</scope>
</reference>
<evidence type="ECO:0000256" key="2">
    <source>
        <dbReference type="SAM" id="SignalP"/>
    </source>
</evidence>
<sequence length="264" mass="27062">MSRIILVVAALALLAKDASAACSQSNANHKKSCQLWNELMDAFQKAGWNKCADFATDGGPCNGCPKAEGYITCSSYAITSITVGSSDGWVFDQSYDIENLNTAIANLGTVNSISMPDIAGLNLNQCVDACASTTCDFSNSGCTGSCTSDGVCVPTSAPTMMPTMTPTSAPTSGPTEETSPTPLPTEASSPTDSPTASPTEAPTMGPTEAPTLDIDIREDPDCDFNSTNCTLAPTIAPTANAPSASSTMEIGLLSAAAMLISALW</sequence>
<evidence type="ECO:0000256" key="1">
    <source>
        <dbReference type="SAM" id="MobiDB-lite"/>
    </source>
</evidence>
<dbReference type="EMBL" id="BEYU01000008">
    <property type="protein sequence ID" value="GBG24758.1"/>
    <property type="molecule type" value="Genomic_DNA"/>
</dbReference>
<keyword evidence="2" id="KW-0732">Signal</keyword>
<evidence type="ECO:0000313" key="3">
    <source>
        <dbReference type="EMBL" id="GBG24758.1"/>
    </source>
</evidence>
<feature type="compositionally biased region" description="Low complexity" evidence="1">
    <location>
        <begin position="162"/>
        <end position="203"/>
    </location>
</feature>
<feature type="region of interest" description="Disordered" evidence="1">
    <location>
        <begin position="162"/>
        <end position="218"/>
    </location>
</feature>
<accession>A0A2R5G4P1</accession>
<proteinExistence type="predicted"/>
<gene>
    <name evidence="3" type="ORF">FCC1311_009762</name>
</gene>
<dbReference type="Proteomes" id="UP000241890">
    <property type="component" value="Unassembled WGS sequence"/>
</dbReference>
<dbReference type="AlphaFoldDB" id="A0A2R5G4P1"/>
<protein>
    <submittedName>
        <fullName evidence="3">Uncharacterized protein</fullName>
    </submittedName>
</protein>
<name>A0A2R5G4P1_9STRA</name>
<feature type="chain" id="PRO_5015337961" evidence="2">
    <location>
        <begin position="21"/>
        <end position="264"/>
    </location>
</feature>
<evidence type="ECO:0000313" key="4">
    <source>
        <dbReference type="Proteomes" id="UP000241890"/>
    </source>
</evidence>
<dbReference type="InParanoid" id="A0A2R5G4P1"/>